<dbReference type="RefSeq" id="XP_028531215.1">
    <property type="nucleotide sequence ID" value="XM_028676256.1"/>
</dbReference>
<feature type="transmembrane region" description="Helical" evidence="1">
    <location>
        <begin position="163"/>
        <end position="182"/>
    </location>
</feature>
<organism evidence="2 3">
    <name type="scientific">Plasmodium relictum</name>
    <dbReference type="NCBI Taxonomy" id="85471"/>
    <lineage>
        <taxon>Eukaryota</taxon>
        <taxon>Sar</taxon>
        <taxon>Alveolata</taxon>
        <taxon>Apicomplexa</taxon>
        <taxon>Aconoidasida</taxon>
        <taxon>Haemosporida</taxon>
        <taxon>Plasmodiidae</taxon>
        <taxon>Plasmodium</taxon>
        <taxon>Plasmodium (Haemamoeba)</taxon>
    </lineage>
</organism>
<dbReference type="KEGG" id="prel:PRELSG_0031300"/>
<dbReference type="EMBL" id="CVMU01000332">
    <property type="protein sequence ID" value="CRG84991.1"/>
    <property type="molecule type" value="Genomic_DNA"/>
</dbReference>
<dbReference type="Proteomes" id="UP000220158">
    <property type="component" value="Unassembled WGS sequence"/>
</dbReference>
<keyword evidence="1" id="KW-0812">Transmembrane</keyword>
<name>A0A1J1GKE7_PLARL</name>
<feature type="transmembrane region" description="Helical" evidence="1">
    <location>
        <begin position="43"/>
        <end position="61"/>
    </location>
</feature>
<dbReference type="AlphaFoldDB" id="A0A1J1GKE7"/>
<gene>
    <name evidence="2" type="ORF">PRELSG_0031300</name>
</gene>
<dbReference type="VEuPathDB" id="PlasmoDB:PRELSG_0031300"/>
<feature type="transmembrane region" description="Helical" evidence="1">
    <location>
        <begin position="194"/>
        <end position="212"/>
    </location>
</feature>
<dbReference type="OMA" id="ICNSHTE"/>
<keyword evidence="3" id="KW-1185">Reference proteome</keyword>
<evidence type="ECO:0000313" key="2">
    <source>
        <dbReference type="EMBL" id="CRG84991.1"/>
    </source>
</evidence>
<dbReference type="GeneID" id="39734244"/>
<protein>
    <submittedName>
        <fullName evidence="2">Fam-h protein</fullName>
    </submittedName>
</protein>
<evidence type="ECO:0000256" key="1">
    <source>
        <dbReference type="SAM" id="Phobius"/>
    </source>
</evidence>
<keyword evidence="1" id="KW-0472">Membrane</keyword>
<reference evidence="2 3" key="1">
    <citation type="submission" date="2015-04" db="EMBL/GenBank/DDBJ databases">
        <authorList>
            <consortium name="Pathogen Informatics"/>
        </authorList>
    </citation>
    <scope>NUCLEOTIDE SEQUENCE [LARGE SCALE GENOMIC DNA]</scope>
    <source>
        <strain evidence="2 3">SGS1</strain>
    </source>
</reference>
<proteinExistence type="predicted"/>
<sequence length="222" mass="26074">MNRKSNAIKNIIVYPIYYSHIAKGFITTDISNIKMYHKKEKKYALHFVIKFFIFSLLIWVLQYSNNWDFCRSWNYENNLKNVSILGTKRSLAENKDKITKKKGLKLCEQQDIITVNFQPYDEQSEIEQDIDVEQENEIQTKEKNGKVKFNERISDKCINNFKIISLILAFNISFASLTLTIVSLLGGNTISPDYVFILSNLSLIIYTIFLIYEKIKKKNKNK</sequence>
<evidence type="ECO:0000313" key="3">
    <source>
        <dbReference type="Proteomes" id="UP000220158"/>
    </source>
</evidence>
<keyword evidence="1" id="KW-1133">Transmembrane helix</keyword>
<accession>A0A1J1GKE7</accession>